<comment type="caution">
    <text evidence="2">The sequence shown here is derived from an EMBL/GenBank/DDBJ whole genome shotgun (WGS) entry which is preliminary data.</text>
</comment>
<evidence type="ECO:0000313" key="3">
    <source>
        <dbReference type="Proteomes" id="UP000437736"/>
    </source>
</evidence>
<dbReference type="EMBL" id="WJHE01000259">
    <property type="protein sequence ID" value="MST32260.1"/>
    <property type="molecule type" value="Genomic_DNA"/>
</dbReference>
<feature type="transmembrane region" description="Helical" evidence="1">
    <location>
        <begin position="131"/>
        <end position="149"/>
    </location>
</feature>
<evidence type="ECO:0008006" key="4">
    <source>
        <dbReference type="Google" id="ProtNLM"/>
    </source>
</evidence>
<proteinExistence type="predicted"/>
<keyword evidence="1" id="KW-0812">Transmembrane</keyword>
<dbReference type="PANTHER" id="PTHR40761:SF1">
    <property type="entry name" value="CONSERVED INTEGRAL MEMBRANE ALANINE VALINE AND LEUCINE RICH PROTEIN-RELATED"/>
    <property type="match status" value="1"/>
</dbReference>
<feature type="transmembrane region" description="Helical" evidence="1">
    <location>
        <begin position="43"/>
        <end position="64"/>
    </location>
</feature>
<name>A0ABW9QQZ7_9ACTN</name>
<organism evidence="2 3">
    <name type="scientific">Acidiferrimicrobium australe</name>
    <dbReference type="NCBI Taxonomy" id="2664430"/>
    <lineage>
        <taxon>Bacteria</taxon>
        <taxon>Bacillati</taxon>
        <taxon>Actinomycetota</taxon>
        <taxon>Acidimicrobiia</taxon>
        <taxon>Acidimicrobiales</taxon>
        <taxon>Acidimicrobiaceae</taxon>
        <taxon>Acidiferrimicrobium</taxon>
    </lineage>
</organism>
<feature type="transmembrane region" description="Helical" evidence="1">
    <location>
        <begin position="194"/>
        <end position="215"/>
    </location>
</feature>
<dbReference type="InterPro" id="IPR037185">
    <property type="entry name" value="EmrE-like"/>
</dbReference>
<sequence length="284" mass="29293">MILAGLGSALLMAVGFVVQQHTAEQAPSSERLRPKLLLDLLRRPIWILGIATMVVGQLLGALALDHGTLTLVEPLMAANVLFALPLAAAWHRKRLGRREWVGAVVLMVGLGVFVVAANPGSARRVRVGADAWLTALLGVAAIVGLAVVLSRRFRNAARQATLIAVGAGALYGLQDALTQRTLELGMTPADLFGSWQPYLLVATAVVGLLLAQSAYQAAPIWASQPAMAATEPVTGIALGAGLFAQGLRLSVVPLAFEIAGIAAMIAGIVLVAGSSVVTAPASAV</sequence>
<evidence type="ECO:0000313" key="2">
    <source>
        <dbReference type="EMBL" id="MST32260.1"/>
    </source>
</evidence>
<evidence type="ECO:0000256" key="1">
    <source>
        <dbReference type="SAM" id="Phobius"/>
    </source>
</evidence>
<accession>A0ABW9QQZ7</accession>
<dbReference type="SUPFAM" id="SSF103481">
    <property type="entry name" value="Multidrug resistance efflux transporter EmrE"/>
    <property type="match status" value="1"/>
</dbReference>
<feature type="transmembrane region" description="Helical" evidence="1">
    <location>
        <begin position="227"/>
        <end position="246"/>
    </location>
</feature>
<feature type="transmembrane region" description="Helical" evidence="1">
    <location>
        <begin position="100"/>
        <end position="119"/>
    </location>
</feature>
<keyword evidence="3" id="KW-1185">Reference proteome</keyword>
<dbReference type="NCBIfam" id="NF038012">
    <property type="entry name" value="DMT_1"/>
    <property type="match status" value="1"/>
</dbReference>
<keyword evidence="1" id="KW-1133">Transmembrane helix</keyword>
<dbReference type="PANTHER" id="PTHR40761">
    <property type="entry name" value="CONSERVED INTEGRAL MEMBRANE ALANINE VALINE AND LEUCINE RICH PROTEIN-RELATED"/>
    <property type="match status" value="1"/>
</dbReference>
<gene>
    <name evidence="2" type="ORF">GHK86_05920</name>
</gene>
<dbReference type="Proteomes" id="UP000437736">
    <property type="component" value="Unassembled WGS sequence"/>
</dbReference>
<protein>
    <recommendedName>
        <fullName evidence="4">EamA family transporter</fullName>
    </recommendedName>
</protein>
<keyword evidence="1" id="KW-0472">Membrane</keyword>
<feature type="transmembrane region" description="Helical" evidence="1">
    <location>
        <begin position="258"/>
        <end position="279"/>
    </location>
</feature>
<reference evidence="2 3" key="1">
    <citation type="submission" date="2019-11" db="EMBL/GenBank/DDBJ databases">
        <title>Acidiferrimicrobium australis gen. nov., sp. nov., an acidophilic and obligately heterotrophic, member of the Actinobacteria that catalyses dissimilatory oxido- reduction of iron isolated from metal-rich acidic water in Chile.</title>
        <authorList>
            <person name="Gonzalez D."/>
            <person name="Huber K."/>
            <person name="Hedrich S."/>
            <person name="Rojas-Villalobos C."/>
            <person name="Quatrini R."/>
            <person name="Dinamarca M.A."/>
            <person name="Schwarz A."/>
            <person name="Canales C."/>
            <person name="Nancucheo I."/>
        </authorList>
    </citation>
    <scope>NUCLEOTIDE SEQUENCE [LARGE SCALE GENOMIC DNA]</scope>
    <source>
        <strain evidence="2 3">USS-CCA1</strain>
    </source>
</reference>